<evidence type="ECO:0000256" key="1">
    <source>
        <dbReference type="SAM" id="MobiDB-lite"/>
    </source>
</evidence>
<name>A0A2P2PJ43_RHIMU</name>
<feature type="compositionally biased region" description="Polar residues" evidence="1">
    <location>
        <begin position="1"/>
        <end position="11"/>
    </location>
</feature>
<organism evidence="2">
    <name type="scientific">Rhizophora mucronata</name>
    <name type="common">Asiatic mangrove</name>
    <dbReference type="NCBI Taxonomy" id="61149"/>
    <lineage>
        <taxon>Eukaryota</taxon>
        <taxon>Viridiplantae</taxon>
        <taxon>Streptophyta</taxon>
        <taxon>Embryophyta</taxon>
        <taxon>Tracheophyta</taxon>
        <taxon>Spermatophyta</taxon>
        <taxon>Magnoliopsida</taxon>
        <taxon>eudicotyledons</taxon>
        <taxon>Gunneridae</taxon>
        <taxon>Pentapetalae</taxon>
        <taxon>rosids</taxon>
        <taxon>fabids</taxon>
        <taxon>Malpighiales</taxon>
        <taxon>Rhizophoraceae</taxon>
        <taxon>Rhizophora</taxon>
    </lineage>
</organism>
<dbReference type="EMBL" id="GGEC01074304">
    <property type="protein sequence ID" value="MBX54788.1"/>
    <property type="molecule type" value="Transcribed_RNA"/>
</dbReference>
<accession>A0A2P2PJ43</accession>
<protein>
    <submittedName>
        <fullName evidence="2">Uncharacterized protein</fullName>
    </submittedName>
</protein>
<evidence type="ECO:0000313" key="2">
    <source>
        <dbReference type="EMBL" id="MBX54788.1"/>
    </source>
</evidence>
<feature type="region of interest" description="Disordered" evidence="1">
    <location>
        <begin position="1"/>
        <end position="61"/>
    </location>
</feature>
<feature type="compositionally biased region" description="Polar residues" evidence="1">
    <location>
        <begin position="22"/>
        <end position="34"/>
    </location>
</feature>
<dbReference type="AlphaFoldDB" id="A0A2P2PJ43"/>
<proteinExistence type="predicted"/>
<feature type="compositionally biased region" description="Basic and acidic residues" evidence="1">
    <location>
        <begin position="50"/>
        <end position="61"/>
    </location>
</feature>
<sequence length="61" mass="7092">MFPHHNCSNLDPKNVEKKKHTNPQNLNRPNNQEASFPHCNFNPNAKKIKSLKEKRTDLQLG</sequence>
<reference evidence="2" key="1">
    <citation type="submission" date="2018-02" db="EMBL/GenBank/DDBJ databases">
        <title>Rhizophora mucronata_Transcriptome.</title>
        <authorList>
            <person name="Meera S.P."/>
            <person name="Sreeshan A."/>
            <person name="Augustine A."/>
        </authorList>
    </citation>
    <scope>NUCLEOTIDE SEQUENCE</scope>
    <source>
        <tissue evidence="2">Leaf</tissue>
    </source>
</reference>